<comment type="caution">
    <text evidence="1">The sequence shown here is derived from an EMBL/GenBank/DDBJ whole genome shotgun (WGS) entry which is preliminary data.</text>
</comment>
<reference evidence="1" key="1">
    <citation type="submission" date="2019-08" db="EMBL/GenBank/DDBJ databases">
        <authorList>
            <person name="Kucharzyk K."/>
            <person name="Murdoch R.W."/>
            <person name="Higgins S."/>
            <person name="Loffler F."/>
        </authorList>
    </citation>
    <scope>NUCLEOTIDE SEQUENCE</scope>
</reference>
<dbReference type="AlphaFoldDB" id="A0A645G1L5"/>
<gene>
    <name evidence="1" type="ORF">SDC9_167432</name>
</gene>
<name>A0A645G1L5_9ZZZZ</name>
<organism evidence="1">
    <name type="scientific">bioreactor metagenome</name>
    <dbReference type="NCBI Taxonomy" id="1076179"/>
    <lineage>
        <taxon>unclassified sequences</taxon>
        <taxon>metagenomes</taxon>
        <taxon>ecological metagenomes</taxon>
    </lineage>
</organism>
<evidence type="ECO:0008006" key="2">
    <source>
        <dbReference type="Google" id="ProtNLM"/>
    </source>
</evidence>
<protein>
    <recommendedName>
        <fullName evidence="2">DUF4080 domain-containing protein</fullName>
    </recommendedName>
</protein>
<evidence type="ECO:0000313" key="1">
    <source>
        <dbReference type="EMBL" id="MPN20056.1"/>
    </source>
</evidence>
<accession>A0A645G1L5</accession>
<sequence>MILSEITDVFYNDSLWRYLITSLLKINHLSLEELKEFLKTSSYKLKGNSLEYKCSVLDKFIKEHYPTLMPLVTELWLINGLSTNKGAGLRAHRWKQCEGAIENPIFDPQKRESHYYHIDFGGQNRTWLEYNKSENQYRPVRILSHNAIKLK</sequence>
<dbReference type="EMBL" id="VSSQ01067710">
    <property type="protein sequence ID" value="MPN20056.1"/>
    <property type="molecule type" value="Genomic_DNA"/>
</dbReference>
<proteinExistence type="predicted"/>